<evidence type="ECO:0000313" key="2">
    <source>
        <dbReference type="Proteomes" id="UP000284250"/>
    </source>
</evidence>
<proteinExistence type="predicted"/>
<organism evidence="1 2">
    <name type="scientific">Hymenobacter rubripertinctus</name>
    <dbReference type="NCBI Taxonomy" id="2029981"/>
    <lineage>
        <taxon>Bacteria</taxon>
        <taxon>Pseudomonadati</taxon>
        <taxon>Bacteroidota</taxon>
        <taxon>Cytophagia</taxon>
        <taxon>Cytophagales</taxon>
        <taxon>Hymenobacteraceae</taxon>
        <taxon>Hymenobacter</taxon>
    </lineage>
</organism>
<comment type="caution">
    <text evidence="1">The sequence shown here is derived from an EMBL/GenBank/DDBJ whole genome shotgun (WGS) entry which is preliminary data.</text>
</comment>
<gene>
    <name evidence="1" type="ORF">D0T11_18170</name>
</gene>
<keyword evidence="2" id="KW-1185">Reference proteome</keyword>
<reference evidence="1 2" key="1">
    <citation type="submission" date="2018-09" db="EMBL/GenBank/DDBJ databases">
        <authorList>
            <person name="Zeman M."/>
            <person name="Pardy F."/>
        </authorList>
    </citation>
    <scope>NUCLEOTIDE SEQUENCE [LARGE SCALE GENOMIC DNA]</scope>
    <source>
        <strain evidence="1 2">CCM 8852</strain>
    </source>
</reference>
<reference evidence="1 2" key="2">
    <citation type="submission" date="2019-01" db="EMBL/GenBank/DDBJ databases">
        <title>Hymenobacter humicola sp. nov., isolated from soils in Antarctica.</title>
        <authorList>
            <person name="Sedlacek I."/>
            <person name="Holochova P."/>
            <person name="Kralova S."/>
            <person name="Pantucek R."/>
            <person name="Stankova E."/>
            <person name="Vrbovska V."/>
            <person name="Kristofova L."/>
            <person name="Svec P."/>
            <person name="Busse H.-J."/>
        </authorList>
    </citation>
    <scope>NUCLEOTIDE SEQUENCE [LARGE SCALE GENOMIC DNA]</scope>
    <source>
        <strain evidence="1 2">CCM 8852</strain>
    </source>
</reference>
<sequence length="96" mass="10638">MCAGCGGLTGDPYRQLVIKSGSFSIKHYGGAGWRWSHRLALRYEPAAHGWFPHRAGGEHFPTDILEKGKPYVETVRDFGQVPFGKFTGNVGWDEGE</sequence>
<dbReference type="RefSeq" id="WP_119657233.1">
    <property type="nucleotide sequence ID" value="NZ_JBHUOI010000036.1"/>
</dbReference>
<protein>
    <submittedName>
        <fullName evidence="1">Uncharacterized protein</fullName>
    </submittedName>
</protein>
<dbReference type="OrthoDB" id="86940at2"/>
<evidence type="ECO:0000313" key="1">
    <source>
        <dbReference type="EMBL" id="RIY06677.1"/>
    </source>
</evidence>
<name>A0A418QN50_9BACT</name>
<dbReference type="AlphaFoldDB" id="A0A418QN50"/>
<accession>A0A418QN50</accession>
<dbReference type="EMBL" id="QYCN01000037">
    <property type="protein sequence ID" value="RIY06677.1"/>
    <property type="molecule type" value="Genomic_DNA"/>
</dbReference>
<dbReference type="Proteomes" id="UP000284250">
    <property type="component" value="Unassembled WGS sequence"/>
</dbReference>